<accession>A0A9J5Y8C9</accession>
<sequence>MKFRRKEKLGQTAVKSLSRQNQNYRERGRKCDSSPNFNLEKNALSVVLVKATIVEEDALSVCGSSSKSQLQKKRHQVWFIVKVTTAKEEASSVVRCQNCNCKKRRYFMCDSLSKPQL</sequence>
<evidence type="ECO:0000313" key="3">
    <source>
        <dbReference type="Proteomes" id="UP000824120"/>
    </source>
</evidence>
<organism evidence="2 3">
    <name type="scientific">Solanum commersonii</name>
    <name type="common">Commerson's wild potato</name>
    <name type="synonym">Commerson's nightshade</name>
    <dbReference type="NCBI Taxonomy" id="4109"/>
    <lineage>
        <taxon>Eukaryota</taxon>
        <taxon>Viridiplantae</taxon>
        <taxon>Streptophyta</taxon>
        <taxon>Embryophyta</taxon>
        <taxon>Tracheophyta</taxon>
        <taxon>Spermatophyta</taxon>
        <taxon>Magnoliopsida</taxon>
        <taxon>eudicotyledons</taxon>
        <taxon>Gunneridae</taxon>
        <taxon>Pentapetalae</taxon>
        <taxon>asterids</taxon>
        <taxon>lamiids</taxon>
        <taxon>Solanales</taxon>
        <taxon>Solanaceae</taxon>
        <taxon>Solanoideae</taxon>
        <taxon>Solaneae</taxon>
        <taxon>Solanum</taxon>
    </lineage>
</organism>
<dbReference type="AlphaFoldDB" id="A0A9J5Y8C9"/>
<keyword evidence="3" id="KW-1185">Reference proteome</keyword>
<feature type="compositionally biased region" description="Polar residues" evidence="1">
    <location>
        <begin position="13"/>
        <end position="23"/>
    </location>
</feature>
<proteinExistence type="predicted"/>
<feature type="region of interest" description="Disordered" evidence="1">
    <location>
        <begin position="1"/>
        <end position="32"/>
    </location>
</feature>
<dbReference type="Proteomes" id="UP000824120">
    <property type="component" value="Chromosome 7"/>
</dbReference>
<protein>
    <submittedName>
        <fullName evidence="2">Uncharacterized protein</fullName>
    </submittedName>
</protein>
<evidence type="ECO:0000313" key="2">
    <source>
        <dbReference type="EMBL" id="KAG5595540.1"/>
    </source>
</evidence>
<name>A0A9J5Y8C9_SOLCO</name>
<comment type="caution">
    <text evidence="2">The sequence shown here is derived from an EMBL/GenBank/DDBJ whole genome shotgun (WGS) entry which is preliminary data.</text>
</comment>
<reference evidence="2 3" key="1">
    <citation type="submission" date="2020-09" db="EMBL/GenBank/DDBJ databases">
        <title>De no assembly of potato wild relative species, Solanum commersonii.</title>
        <authorList>
            <person name="Cho K."/>
        </authorList>
    </citation>
    <scope>NUCLEOTIDE SEQUENCE [LARGE SCALE GENOMIC DNA]</scope>
    <source>
        <strain evidence="2">LZ3.2</strain>
        <tissue evidence="2">Leaf</tissue>
    </source>
</reference>
<evidence type="ECO:0000256" key="1">
    <source>
        <dbReference type="SAM" id="MobiDB-lite"/>
    </source>
</evidence>
<gene>
    <name evidence="2" type="ORF">H5410_036772</name>
</gene>
<dbReference type="EMBL" id="JACXVP010000007">
    <property type="protein sequence ID" value="KAG5595540.1"/>
    <property type="molecule type" value="Genomic_DNA"/>
</dbReference>